<name>A0A1I7XV13_HETBA</name>
<evidence type="ECO:0000256" key="1">
    <source>
        <dbReference type="ARBA" id="ARBA00000807"/>
    </source>
</evidence>
<dbReference type="GO" id="GO:0032259">
    <property type="term" value="P:methylation"/>
    <property type="evidence" value="ECO:0007669"/>
    <property type="project" value="UniProtKB-KW"/>
</dbReference>
<dbReference type="InterPro" id="IPR002791">
    <property type="entry name" value="ARMT1-like_metal-bd"/>
</dbReference>
<keyword evidence="10" id="KW-0489">Methyltransferase</keyword>
<dbReference type="GO" id="GO:0008983">
    <property type="term" value="F:protein-glutamate O-methyltransferase activity"/>
    <property type="evidence" value="ECO:0007669"/>
    <property type="project" value="RHEA"/>
</dbReference>
<evidence type="ECO:0000256" key="9">
    <source>
        <dbReference type="ARBA" id="ARBA00048809"/>
    </source>
</evidence>
<comment type="cofactor">
    <cofactor evidence="10">
        <name>Mn(2+)</name>
        <dbReference type="ChEBI" id="CHEBI:29035"/>
    </cofactor>
    <cofactor evidence="10">
        <name>Ni(2+)</name>
        <dbReference type="ChEBI" id="CHEBI:49786"/>
    </cofactor>
</comment>
<protein>
    <recommendedName>
        <fullName evidence="10">Sugar phosphate phosphatase</fullName>
        <ecNumber evidence="10">2.1.1.-</ecNumber>
        <ecNumber evidence="10">3.1.3.-</ecNumber>
    </recommendedName>
</protein>
<keyword evidence="5 10" id="KW-0479">Metal-binding</keyword>
<dbReference type="EC" id="2.1.1.-" evidence="10"/>
<dbReference type="GO" id="GO:0005634">
    <property type="term" value="C:nucleus"/>
    <property type="evidence" value="ECO:0007669"/>
    <property type="project" value="TreeGrafter"/>
</dbReference>
<evidence type="ECO:0000256" key="4">
    <source>
        <dbReference type="ARBA" id="ARBA00022596"/>
    </source>
</evidence>
<evidence type="ECO:0000256" key="10">
    <source>
        <dbReference type="RuleBase" id="RU367030"/>
    </source>
</evidence>
<dbReference type="GO" id="GO:0046872">
    <property type="term" value="F:metal ion binding"/>
    <property type="evidence" value="ECO:0007669"/>
    <property type="project" value="UniProtKB-UniRule"/>
</dbReference>
<dbReference type="WBParaSite" id="Hba_21366">
    <property type="protein sequence ID" value="Hba_21366"/>
    <property type="gene ID" value="Hba_21366"/>
</dbReference>
<evidence type="ECO:0000259" key="11">
    <source>
        <dbReference type="Pfam" id="PF01937"/>
    </source>
</evidence>
<dbReference type="PANTHER" id="PTHR12260:SF6">
    <property type="entry name" value="DAMAGE-CONTROL PHOSPHATASE ARMT1"/>
    <property type="match status" value="1"/>
</dbReference>
<comment type="domain">
    <text evidence="10">Subfamily III proteins have a conserved RTxK motif about 40-50 residues from the C-terminus; the threonine may be replaced by serine or cysteine.</text>
</comment>
<feature type="domain" description="Damage-control phosphatase ARMT1-like metal-binding" evidence="11">
    <location>
        <begin position="4"/>
        <end position="51"/>
    </location>
</feature>
<evidence type="ECO:0000256" key="8">
    <source>
        <dbReference type="ARBA" id="ARBA00045980"/>
    </source>
</evidence>
<dbReference type="GO" id="GO:0103026">
    <property type="term" value="F:fructose-1-phosphatase activity"/>
    <property type="evidence" value="ECO:0007669"/>
    <property type="project" value="RHEA"/>
</dbReference>
<evidence type="ECO:0000313" key="12">
    <source>
        <dbReference type="Proteomes" id="UP000095283"/>
    </source>
</evidence>
<comment type="function">
    <text evidence="8 10">Metal-dependent phosphatase that shows phosphatase activity against several substrates, including fructose-1-phosphate and fructose-6-phosphate. Its preference for fructose-1-phosphate, a strong glycating agent that causes DNA damage rather than a canonical yeast metabolite, suggests a damage-control function in hexose phosphate metabolism. Has also been shown to have O-methyltransferase activity that methylates glutamate residues of target proteins to form gamma-glutamyl methyl ester residues. Possibly methylates PCNA, suggesting it is involved in the DNA damage response.</text>
</comment>
<dbReference type="InterPro" id="IPR039763">
    <property type="entry name" value="ARMT1"/>
</dbReference>
<dbReference type="EC" id="3.1.3.-" evidence="10"/>
<dbReference type="PANTHER" id="PTHR12260">
    <property type="entry name" value="DAMAGE-CONTROL PHOSPHATASE ARMT1"/>
    <property type="match status" value="1"/>
</dbReference>
<evidence type="ECO:0000313" key="13">
    <source>
        <dbReference type="WBParaSite" id="Hba_21366"/>
    </source>
</evidence>
<dbReference type="InterPro" id="IPR036075">
    <property type="entry name" value="ARMT-1-like_metal-bd_sf"/>
</dbReference>
<evidence type="ECO:0000256" key="6">
    <source>
        <dbReference type="ARBA" id="ARBA00022801"/>
    </source>
</evidence>
<dbReference type="SUPFAM" id="SSF111321">
    <property type="entry name" value="AF1104-like"/>
    <property type="match status" value="1"/>
</dbReference>
<evidence type="ECO:0000256" key="3">
    <source>
        <dbReference type="ARBA" id="ARBA00009519"/>
    </source>
</evidence>
<keyword evidence="6 10" id="KW-0378">Hydrolase</keyword>
<dbReference type="Proteomes" id="UP000095283">
    <property type="component" value="Unplaced"/>
</dbReference>
<dbReference type="AlphaFoldDB" id="A0A1I7XV13"/>
<accession>A0A1I7XV13</accession>
<comment type="catalytic activity">
    <reaction evidence="2 10">
        <text>beta-D-fructose 1-phosphate + H2O = D-fructose + phosphate</text>
        <dbReference type="Rhea" id="RHEA:35603"/>
        <dbReference type="ChEBI" id="CHEBI:15377"/>
        <dbReference type="ChEBI" id="CHEBI:37721"/>
        <dbReference type="ChEBI" id="CHEBI:43474"/>
        <dbReference type="ChEBI" id="CHEBI:138881"/>
    </reaction>
</comment>
<evidence type="ECO:0000256" key="5">
    <source>
        <dbReference type="ARBA" id="ARBA00022723"/>
    </source>
</evidence>
<reference evidence="13" key="1">
    <citation type="submission" date="2016-11" db="UniProtKB">
        <authorList>
            <consortium name="WormBaseParasite"/>
        </authorList>
    </citation>
    <scope>IDENTIFICATION</scope>
</reference>
<keyword evidence="10" id="KW-0808">Transferase</keyword>
<evidence type="ECO:0000256" key="2">
    <source>
        <dbReference type="ARBA" id="ARBA00001326"/>
    </source>
</evidence>
<dbReference type="GO" id="GO:0097023">
    <property type="term" value="F:fructose 6-phosphate aldolase activity"/>
    <property type="evidence" value="ECO:0007669"/>
    <property type="project" value="RHEA"/>
</dbReference>
<keyword evidence="12" id="KW-1185">Reference proteome</keyword>
<organism evidence="12 13">
    <name type="scientific">Heterorhabditis bacteriophora</name>
    <name type="common">Entomopathogenic nematode worm</name>
    <dbReference type="NCBI Taxonomy" id="37862"/>
    <lineage>
        <taxon>Eukaryota</taxon>
        <taxon>Metazoa</taxon>
        <taxon>Ecdysozoa</taxon>
        <taxon>Nematoda</taxon>
        <taxon>Chromadorea</taxon>
        <taxon>Rhabditida</taxon>
        <taxon>Rhabditina</taxon>
        <taxon>Rhabditomorpha</taxon>
        <taxon>Strongyloidea</taxon>
        <taxon>Heterorhabditidae</taxon>
        <taxon>Heterorhabditis</taxon>
    </lineage>
</organism>
<keyword evidence="4" id="KW-0533">Nickel</keyword>
<dbReference type="Pfam" id="PF01937">
    <property type="entry name" value="ARMT1-like_dom"/>
    <property type="match status" value="1"/>
</dbReference>
<keyword evidence="7 10" id="KW-0464">Manganese</keyword>
<comment type="catalytic activity">
    <reaction evidence="9 10">
        <text>beta-D-fructose 6-phosphate = dihydroxyacetone + D-glyceraldehyde 3-phosphate</text>
        <dbReference type="Rhea" id="RHEA:28002"/>
        <dbReference type="ChEBI" id="CHEBI:16016"/>
        <dbReference type="ChEBI" id="CHEBI:57634"/>
        <dbReference type="ChEBI" id="CHEBI:59776"/>
    </reaction>
</comment>
<comment type="similarity">
    <text evidence="3 10">Belongs to the damage-control phosphatase family. Sugar phosphate phosphatase III subfamily.</text>
</comment>
<dbReference type="GO" id="GO:0006974">
    <property type="term" value="P:DNA damage response"/>
    <property type="evidence" value="ECO:0007669"/>
    <property type="project" value="TreeGrafter"/>
</dbReference>
<sequence length="66" mass="7586">MPLLAPDLYKDLSASSFIIFSGDLNYRKLVGDREWPYQTAFKLDGSQLFFIVSHLLEVNVRGNTNY</sequence>
<comment type="catalytic activity">
    <reaction evidence="1 10">
        <text>L-glutamyl-[protein] + S-adenosyl-L-methionine = [protein]-L-glutamate 5-O-methyl ester + S-adenosyl-L-homocysteine</text>
        <dbReference type="Rhea" id="RHEA:24452"/>
        <dbReference type="Rhea" id="RHEA-COMP:10208"/>
        <dbReference type="Rhea" id="RHEA-COMP:10311"/>
        <dbReference type="ChEBI" id="CHEBI:29973"/>
        <dbReference type="ChEBI" id="CHEBI:57856"/>
        <dbReference type="ChEBI" id="CHEBI:59789"/>
        <dbReference type="ChEBI" id="CHEBI:82795"/>
    </reaction>
</comment>
<evidence type="ECO:0000256" key="7">
    <source>
        <dbReference type="ARBA" id="ARBA00023211"/>
    </source>
</evidence>
<proteinExistence type="inferred from homology"/>